<evidence type="ECO:0000259" key="2">
    <source>
        <dbReference type="Pfam" id="PF14321"/>
    </source>
</evidence>
<keyword evidence="4" id="KW-1185">Reference proteome</keyword>
<evidence type="ECO:0000256" key="1">
    <source>
        <dbReference type="SAM" id="SignalP"/>
    </source>
</evidence>
<name>A0ABX5X5J7_9GAMM</name>
<dbReference type="Proteomes" id="UP000315947">
    <property type="component" value="Chromosome"/>
</dbReference>
<feature type="domain" description="DUF4382" evidence="2">
    <location>
        <begin position="36"/>
        <end position="195"/>
    </location>
</feature>
<feature type="chain" id="PRO_5045736981" evidence="1">
    <location>
        <begin position="21"/>
        <end position="341"/>
    </location>
</feature>
<protein>
    <submittedName>
        <fullName evidence="3">DUF4382 domain-containing protein</fullName>
    </submittedName>
</protein>
<feature type="signal peptide" evidence="1">
    <location>
        <begin position="1"/>
        <end position="20"/>
    </location>
</feature>
<dbReference type="RefSeq" id="WP_144048321.1">
    <property type="nucleotide sequence ID" value="NZ_CP041614.1"/>
</dbReference>
<keyword evidence="1" id="KW-0732">Signal</keyword>
<gene>
    <name evidence="3" type="ORF">FM037_25585</name>
</gene>
<reference evidence="3 4" key="1">
    <citation type="submission" date="2019-07" db="EMBL/GenBank/DDBJ databases">
        <title>Shewanella sp. YLB-06 whole genomic sequence.</title>
        <authorList>
            <person name="Yu L."/>
        </authorList>
    </citation>
    <scope>NUCLEOTIDE SEQUENCE [LARGE SCALE GENOMIC DNA]</scope>
    <source>
        <strain evidence="3 4">YLB-06</strain>
    </source>
</reference>
<dbReference type="PROSITE" id="PS51257">
    <property type="entry name" value="PROKAR_LIPOPROTEIN"/>
    <property type="match status" value="1"/>
</dbReference>
<organism evidence="3 4">
    <name type="scientific">Shewanella psychropiezotolerans</name>
    <dbReference type="NCBI Taxonomy" id="2593655"/>
    <lineage>
        <taxon>Bacteria</taxon>
        <taxon>Pseudomonadati</taxon>
        <taxon>Pseudomonadota</taxon>
        <taxon>Gammaproteobacteria</taxon>
        <taxon>Alteromonadales</taxon>
        <taxon>Shewanellaceae</taxon>
        <taxon>Shewanella</taxon>
    </lineage>
</organism>
<dbReference type="InterPro" id="IPR025491">
    <property type="entry name" value="DUF4382"/>
</dbReference>
<evidence type="ECO:0000313" key="4">
    <source>
        <dbReference type="Proteomes" id="UP000315947"/>
    </source>
</evidence>
<evidence type="ECO:0000313" key="3">
    <source>
        <dbReference type="EMBL" id="QDO86012.1"/>
    </source>
</evidence>
<dbReference type="Pfam" id="PF14321">
    <property type="entry name" value="DUF4382"/>
    <property type="match status" value="1"/>
</dbReference>
<dbReference type="EMBL" id="CP041614">
    <property type="protein sequence ID" value="QDO86012.1"/>
    <property type="molecule type" value="Genomic_DNA"/>
</dbReference>
<proteinExistence type="predicted"/>
<sequence length="341" mass="36041">MKYTKTIPYLLLAGMLTACGGSDSDSSTPDTPDPTTGTFSLGVSDNPALADKVNIAFKQVVLKGEDGSISFDVSDNEGNASQVDLLSVQGQTVANLVTDESVPLGEYQMCIYMENREVADETSSHVKVGEAVEGLVTNNNGSCGGIGADDPDTGRLFLNKAVTITADSNRYVAEFNLAKGLQAPHGNKAYWTLKPTSVQLINITEVGVISGNVHLDVLAACESTSPGYSDLGLAIYLYPQNTLIEAMEDFRPAATLTAPLAATRANPVLEADEITGYSYEFGFIEAGSYQLGFTCVADNDDPETEQAGATDPVFFIHQATTGNVDVTIGATSIYDFILPLS</sequence>
<accession>A0ABX5X5J7</accession>